<dbReference type="SUPFAM" id="SSF52058">
    <property type="entry name" value="L domain-like"/>
    <property type="match status" value="2"/>
</dbReference>
<comment type="caution">
    <text evidence="16">The sequence shown here is derived from an EMBL/GenBank/DDBJ whole genome shotgun (WGS) entry which is preliminary data.</text>
</comment>
<evidence type="ECO:0000256" key="5">
    <source>
        <dbReference type="ARBA" id="ARBA00022614"/>
    </source>
</evidence>
<feature type="chain" id="PRO_5043371984" description="Leucine-rich repeat-containing N-terminal plant-type domain-containing protein" evidence="13">
    <location>
        <begin position="19"/>
        <end position="686"/>
    </location>
</feature>
<dbReference type="InterPro" id="IPR032675">
    <property type="entry name" value="LRR_dom_sf"/>
</dbReference>
<comment type="subcellular location">
    <subcellularLocation>
        <location evidence="1">Cell membrane</location>
    </subcellularLocation>
    <subcellularLocation>
        <location evidence="2">Membrane</location>
        <topology evidence="2">Single-pass type I membrane protein</topology>
    </subcellularLocation>
</comment>
<keyword evidence="8" id="KW-0677">Repeat</keyword>
<evidence type="ECO:0000256" key="8">
    <source>
        <dbReference type="ARBA" id="ARBA00022737"/>
    </source>
</evidence>
<gene>
    <name evidence="16" type="ORF">SLEP1_g55571</name>
</gene>
<dbReference type="InterPro" id="IPR013210">
    <property type="entry name" value="LRR_N_plant-typ"/>
</dbReference>
<keyword evidence="10" id="KW-0472">Membrane</keyword>
<keyword evidence="17" id="KW-1185">Reference proteome</keyword>
<dbReference type="FunFam" id="3.80.10.10:FF:000041">
    <property type="entry name" value="LRR receptor-like serine/threonine-protein kinase ERECTA"/>
    <property type="match status" value="1"/>
</dbReference>
<evidence type="ECO:0000256" key="6">
    <source>
        <dbReference type="ARBA" id="ARBA00022692"/>
    </source>
</evidence>
<evidence type="ECO:0000259" key="14">
    <source>
        <dbReference type="Pfam" id="PF08263"/>
    </source>
</evidence>
<dbReference type="Pfam" id="PF00560">
    <property type="entry name" value="LRR_1"/>
    <property type="match status" value="2"/>
</dbReference>
<dbReference type="GO" id="GO:0005886">
    <property type="term" value="C:plasma membrane"/>
    <property type="evidence" value="ECO:0007669"/>
    <property type="project" value="UniProtKB-SubCell"/>
</dbReference>
<keyword evidence="7 13" id="KW-0732">Signal</keyword>
<dbReference type="InterPro" id="IPR046956">
    <property type="entry name" value="RLP23-like"/>
</dbReference>
<evidence type="ECO:0000256" key="3">
    <source>
        <dbReference type="ARBA" id="ARBA00009592"/>
    </source>
</evidence>
<dbReference type="InterPro" id="IPR001611">
    <property type="entry name" value="Leu-rich_rpt"/>
</dbReference>
<dbReference type="SUPFAM" id="SSF52047">
    <property type="entry name" value="RNI-like"/>
    <property type="match status" value="1"/>
</dbReference>
<evidence type="ECO:0008006" key="18">
    <source>
        <dbReference type="Google" id="ProtNLM"/>
    </source>
</evidence>
<keyword evidence="11" id="KW-0675">Receptor</keyword>
<dbReference type="Pfam" id="PF23598">
    <property type="entry name" value="LRR_14"/>
    <property type="match status" value="1"/>
</dbReference>
<evidence type="ECO:0000259" key="15">
    <source>
        <dbReference type="Pfam" id="PF23598"/>
    </source>
</evidence>
<evidence type="ECO:0000256" key="4">
    <source>
        <dbReference type="ARBA" id="ARBA00022475"/>
    </source>
</evidence>
<dbReference type="InterPro" id="IPR055414">
    <property type="entry name" value="LRR_R13L4/SHOC2-like"/>
</dbReference>
<dbReference type="EMBL" id="BPVZ01000270">
    <property type="protein sequence ID" value="GKV48778.1"/>
    <property type="molecule type" value="Genomic_DNA"/>
</dbReference>
<dbReference type="FunFam" id="3.80.10.10:FF:000383">
    <property type="entry name" value="Leucine-rich repeat receptor protein kinase EMS1"/>
    <property type="match status" value="1"/>
</dbReference>
<keyword evidence="5" id="KW-0433">Leucine-rich repeat</keyword>
<evidence type="ECO:0000256" key="10">
    <source>
        <dbReference type="ARBA" id="ARBA00023136"/>
    </source>
</evidence>
<proteinExistence type="inferred from homology"/>
<feature type="domain" description="Disease resistance R13L4/SHOC-2-like LRR" evidence="15">
    <location>
        <begin position="320"/>
        <end position="405"/>
    </location>
</feature>
<sequence>MITSIFTHILLFLVHLFSHEILFLQASQSDPYSTNFTTTCWEVERNALLKFKAGLKDPSGRLSSWVGNDCCAWQGVNCSKQTGHVTMLNLRNQPSGDLAPLQGKLDPSLLDLKYLNYLDLSLNNFEHTPIPNFIGSFTKLSYLILSNASFAGLIPPHLGNLSNLCYLDLSWNNFLWVSHLNWISGLSLLKNLFLIGANLNLAATNWLQAVNMLPLLVQLHIPYCNLNDLPPSLRVVNLSSIEVVNLQSNNFNSPLPSWLFNISTLVELDLSYSGIKDTLDNVDAWKNLCNLKFLALSGNDMSGEIVKLVEGLSKCSNNSLEVLDLSTNGFVGPIPPSLENLKNMRYLSLSWNYFYGPLPVSIGNLSSLKVLHLSSNKLGGTVPETVGQLKELSLLYLGSNNWEGVVSRIHFLHLKNLKDFALSSNHVGEKSLTFHVGHDWVPPFSLNSIIVVNCQMDLKFPAWFLTQKELAYVILWNINIEDFVPEWFWKLSPQIELLVLSNTRLRGKLPKSLKFAPGSKVALSFNLFEGPIPHFSDVTYLCLKKNLLSGPIPENFGQDMLYLRYMDLSENNFNGNIPSSISMLKYLEILDLSKNNFSGNIPSSFCSLQSQLLCLNLNDNNLYGKLSSLRNCSKLLQLNLANNQFHGGVPRWIGESLPMLTLLGLGGNMFDSVMSRKSKQPSEWFL</sequence>
<evidence type="ECO:0000256" key="11">
    <source>
        <dbReference type="ARBA" id="ARBA00023170"/>
    </source>
</evidence>
<protein>
    <recommendedName>
        <fullName evidence="18">Leucine-rich repeat-containing N-terminal plant-type domain-containing protein</fullName>
    </recommendedName>
</protein>
<name>A0AAV5MGX2_9ROSI</name>
<feature type="domain" description="Leucine-rich repeat-containing N-terminal plant-type" evidence="14">
    <location>
        <begin position="44"/>
        <end position="79"/>
    </location>
</feature>
<dbReference type="Proteomes" id="UP001054252">
    <property type="component" value="Unassembled WGS sequence"/>
</dbReference>
<dbReference type="Gene3D" id="3.80.10.10">
    <property type="entry name" value="Ribonuclease Inhibitor"/>
    <property type="match status" value="3"/>
</dbReference>
<evidence type="ECO:0000313" key="17">
    <source>
        <dbReference type="Proteomes" id="UP001054252"/>
    </source>
</evidence>
<evidence type="ECO:0000313" key="16">
    <source>
        <dbReference type="EMBL" id="GKV48778.1"/>
    </source>
</evidence>
<keyword evidence="4" id="KW-1003">Cell membrane</keyword>
<evidence type="ECO:0000256" key="13">
    <source>
        <dbReference type="SAM" id="SignalP"/>
    </source>
</evidence>
<keyword evidence="9" id="KW-1133">Transmembrane helix</keyword>
<accession>A0AAV5MGX2</accession>
<dbReference type="PANTHER" id="PTHR48063">
    <property type="entry name" value="LRR RECEPTOR-LIKE KINASE"/>
    <property type="match status" value="1"/>
</dbReference>
<keyword evidence="6" id="KW-0812">Transmembrane</keyword>
<evidence type="ECO:0000256" key="9">
    <source>
        <dbReference type="ARBA" id="ARBA00022989"/>
    </source>
</evidence>
<dbReference type="PANTHER" id="PTHR48063:SF29">
    <property type="entry name" value="LRR RECEPTOR-LIKE KINASE FAMILY PROTEIN"/>
    <property type="match status" value="1"/>
</dbReference>
<dbReference type="Pfam" id="PF08263">
    <property type="entry name" value="LRRNT_2"/>
    <property type="match status" value="1"/>
</dbReference>
<evidence type="ECO:0000256" key="1">
    <source>
        <dbReference type="ARBA" id="ARBA00004236"/>
    </source>
</evidence>
<organism evidence="16 17">
    <name type="scientific">Rubroshorea leprosula</name>
    <dbReference type="NCBI Taxonomy" id="152421"/>
    <lineage>
        <taxon>Eukaryota</taxon>
        <taxon>Viridiplantae</taxon>
        <taxon>Streptophyta</taxon>
        <taxon>Embryophyta</taxon>
        <taxon>Tracheophyta</taxon>
        <taxon>Spermatophyta</taxon>
        <taxon>Magnoliopsida</taxon>
        <taxon>eudicotyledons</taxon>
        <taxon>Gunneridae</taxon>
        <taxon>Pentapetalae</taxon>
        <taxon>rosids</taxon>
        <taxon>malvids</taxon>
        <taxon>Malvales</taxon>
        <taxon>Dipterocarpaceae</taxon>
        <taxon>Rubroshorea</taxon>
    </lineage>
</organism>
<evidence type="ECO:0000256" key="12">
    <source>
        <dbReference type="ARBA" id="ARBA00023180"/>
    </source>
</evidence>
<evidence type="ECO:0000256" key="7">
    <source>
        <dbReference type="ARBA" id="ARBA00022729"/>
    </source>
</evidence>
<feature type="signal peptide" evidence="13">
    <location>
        <begin position="1"/>
        <end position="18"/>
    </location>
</feature>
<reference evidence="16 17" key="1">
    <citation type="journal article" date="2021" name="Commun. Biol.">
        <title>The genome of Shorea leprosula (Dipterocarpaceae) highlights the ecological relevance of drought in aseasonal tropical rainforests.</title>
        <authorList>
            <person name="Ng K.K.S."/>
            <person name="Kobayashi M.J."/>
            <person name="Fawcett J.A."/>
            <person name="Hatakeyama M."/>
            <person name="Paape T."/>
            <person name="Ng C.H."/>
            <person name="Ang C.C."/>
            <person name="Tnah L.H."/>
            <person name="Lee C.T."/>
            <person name="Nishiyama T."/>
            <person name="Sese J."/>
            <person name="O'Brien M.J."/>
            <person name="Copetti D."/>
            <person name="Mohd Noor M.I."/>
            <person name="Ong R.C."/>
            <person name="Putra M."/>
            <person name="Sireger I.Z."/>
            <person name="Indrioko S."/>
            <person name="Kosugi Y."/>
            <person name="Izuno A."/>
            <person name="Isagi Y."/>
            <person name="Lee S.L."/>
            <person name="Shimizu K.K."/>
        </authorList>
    </citation>
    <scope>NUCLEOTIDE SEQUENCE [LARGE SCALE GENOMIC DNA]</scope>
    <source>
        <strain evidence="16">214</strain>
    </source>
</reference>
<keyword evidence="12" id="KW-0325">Glycoprotein</keyword>
<comment type="similarity">
    <text evidence="3">Belongs to the RLP family.</text>
</comment>
<evidence type="ECO:0000256" key="2">
    <source>
        <dbReference type="ARBA" id="ARBA00004479"/>
    </source>
</evidence>
<dbReference type="AlphaFoldDB" id="A0AAV5MGX2"/>